<evidence type="ECO:0000256" key="1">
    <source>
        <dbReference type="SAM" id="Phobius"/>
    </source>
</evidence>
<keyword evidence="1" id="KW-0472">Membrane</keyword>
<reference evidence="2 3" key="1">
    <citation type="journal article" date="2017" name="ISME J.">
        <title>Energy and carbon metabolisms in a deep terrestrial subsurface fluid microbial community.</title>
        <authorList>
            <person name="Momper L."/>
            <person name="Jungbluth S.P."/>
            <person name="Lee M.D."/>
            <person name="Amend J.P."/>
        </authorList>
    </citation>
    <scope>NUCLEOTIDE SEQUENCE [LARGE SCALE GENOMIC DNA]</scope>
    <source>
        <strain evidence="2">SURF_29</strain>
    </source>
</reference>
<evidence type="ECO:0000313" key="2">
    <source>
        <dbReference type="EMBL" id="RJO62315.1"/>
    </source>
</evidence>
<dbReference type="InterPro" id="IPR007060">
    <property type="entry name" value="FtsL/DivIC"/>
</dbReference>
<keyword evidence="1" id="KW-0812">Transmembrane</keyword>
<protein>
    <recommendedName>
        <fullName evidence="4">Septum formation initiator family protein</fullName>
    </recommendedName>
</protein>
<keyword evidence="1" id="KW-1133">Transmembrane helix</keyword>
<dbReference type="AlphaFoldDB" id="A0A419DGT4"/>
<proteinExistence type="predicted"/>
<accession>A0A419DGT4</accession>
<gene>
    <name evidence="2" type="ORF">C4544_00525</name>
</gene>
<evidence type="ECO:0008006" key="4">
    <source>
        <dbReference type="Google" id="ProtNLM"/>
    </source>
</evidence>
<dbReference type="Pfam" id="PF04977">
    <property type="entry name" value="DivIC"/>
    <property type="match status" value="1"/>
</dbReference>
<sequence>MKRGDLKEKLIKIGGLTFLVYIFFLVGKTVYQNIKFNGIEKDLQREVEVLEAENINLKNKILYYKTDSYKERVMRERLQYQKPGEQVLVLVPEKEGEEESSEKKEVKTSNFEKWKKFLFPDKDEG</sequence>
<dbReference type="Proteomes" id="UP000285655">
    <property type="component" value="Unassembled WGS sequence"/>
</dbReference>
<evidence type="ECO:0000313" key="3">
    <source>
        <dbReference type="Proteomes" id="UP000285655"/>
    </source>
</evidence>
<dbReference type="EMBL" id="QZJW01000002">
    <property type="protein sequence ID" value="RJO62315.1"/>
    <property type="molecule type" value="Genomic_DNA"/>
</dbReference>
<feature type="transmembrane region" description="Helical" evidence="1">
    <location>
        <begin position="12"/>
        <end position="31"/>
    </location>
</feature>
<comment type="caution">
    <text evidence="2">The sequence shown here is derived from an EMBL/GenBank/DDBJ whole genome shotgun (WGS) entry which is preliminary data.</text>
</comment>
<name>A0A419DGT4_9BACT</name>
<organism evidence="2 3">
    <name type="scientific">candidate division WS5 bacterium</name>
    <dbReference type="NCBI Taxonomy" id="2093353"/>
    <lineage>
        <taxon>Bacteria</taxon>
        <taxon>candidate division WS5</taxon>
    </lineage>
</organism>